<evidence type="ECO:0000313" key="3">
    <source>
        <dbReference type="EMBL" id="ANW97327.1"/>
    </source>
</evidence>
<dbReference type="RefSeq" id="WP_068828440.1">
    <property type="nucleotide sequence ID" value="NZ_CP014224.1"/>
</dbReference>
<dbReference type="Proteomes" id="UP000092967">
    <property type="component" value="Chromosome"/>
</dbReference>
<evidence type="ECO:0000313" key="4">
    <source>
        <dbReference type="Proteomes" id="UP000092967"/>
    </source>
</evidence>
<name>A0A1B1Y975_9FLAO</name>
<dbReference type="OrthoDB" id="596403at2"/>
<feature type="region of interest" description="Disordered" evidence="1">
    <location>
        <begin position="824"/>
        <end position="865"/>
    </location>
</feature>
<dbReference type="AlphaFoldDB" id="A0A1B1Y975"/>
<reference evidence="3 4" key="1">
    <citation type="submission" date="2016-02" db="EMBL/GenBank/DDBJ databases">
        <authorList>
            <person name="Wen L."/>
            <person name="He K."/>
            <person name="Yang H."/>
        </authorList>
    </citation>
    <scope>NUCLEOTIDE SEQUENCE [LARGE SCALE GENOMIC DNA]</scope>
    <source>
        <strain evidence="3 4">CZ1127</strain>
    </source>
</reference>
<protein>
    <recommendedName>
        <fullName evidence="2">AsmA domain-containing protein</fullName>
    </recommendedName>
</protein>
<dbReference type="InterPro" id="IPR007844">
    <property type="entry name" value="AsmA"/>
</dbReference>
<dbReference type="PANTHER" id="PTHR30441">
    <property type="entry name" value="DUF748 DOMAIN-CONTAINING PROTEIN"/>
    <property type="match status" value="1"/>
</dbReference>
<dbReference type="KEGG" id="wfu:AXE80_13940"/>
<evidence type="ECO:0000259" key="2">
    <source>
        <dbReference type="Pfam" id="PF05170"/>
    </source>
</evidence>
<feature type="domain" description="AsmA" evidence="2">
    <location>
        <begin position="3"/>
        <end position="179"/>
    </location>
</feature>
<dbReference type="GO" id="GO:0005886">
    <property type="term" value="C:plasma membrane"/>
    <property type="evidence" value="ECO:0007669"/>
    <property type="project" value="TreeGrafter"/>
</dbReference>
<organism evidence="3 4">
    <name type="scientific">Wenyingzhuangia fucanilytica</name>
    <dbReference type="NCBI Taxonomy" id="1790137"/>
    <lineage>
        <taxon>Bacteria</taxon>
        <taxon>Pseudomonadati</taxon>
        <taxon>Bacteroidota</taxon>
        <taxon>Flavobacteriia</taxon>
        <taxon>Flavobacteriales</taxon>
        <taxon>Flavobacteriaceae</taxon>
        <taxon>Wenyingzhuangia</taxon>
    </lineage>
</organism>
<dbReference type="Pfam" id="PF05170">
    <property type="entry name" value="AsmA"/>
    <property type="match status" value="1"/>
</dbReference>
<proteinExistence type="predicted"/>
<evidence type="ECO:0000256" key="1">
    <source>
        <dbReference type="SAM" id="MobiDB-lite"/>
    </source>
</evidence>
<sequence length="865" mass="95303">MLKKILKGLAIFIGVIFLLLLIIPFAFKGKITKIAKEQINNSINANVDFQDLSISLIRNFPNVSVDLQNLSVINRAPFAGDTLAAVGHTYININLKSLMGDVPQINSIKLADAYVNVKVNKDSIANYDITFPSEEKEEIVEEDSAPFSLAIQEYSLENINLTYVDEVSNMSAKVVNFNHNGSGDLSQNKVDLDTHTTADAISFMMDEVAYLKDLKLNYDAVVGVDYANDLKLIFKNNIAQINDLNLVFDGVFVMLKEAYDLDFTFKSEKSEFKSLLSLIPNAYTADFPNVQTTGALDFSGKVKGQYSDTTIPTLDIVLKTDNASLKYPDLPNKIENINVNAQITNTTGIMDDVVVEVKNFGFKIAKDVFAANALVTKPISNPTVKATVNGQVDLGNLKNAYPIPPLDYDLKGIVKANISTAFDMNAIDKEQYDKIKSSGDIVLQGVSVGSEYTPKPIFVKKAAMVFNTQNVTLKEASITTGDSDLQFNGALDHVYGYVFSDGTLKGRLDVTSNLFKVGDFYESDTTTVAVTTDTLSTEQFKIPENINFYGSVSAKKVMYDNIELDNFKGKTVVENQRITFKDTQANMFKGTMSMDGYVDTKPNPTAYNFDMKLKQFDIASAFNGMDMLKKIAPIIGAFNGRFDTDLDIEGALGNDFMPDLSQLTGGAFANLQVDKIDASKNKFLSLAENKMSFLDFDKTDLKDLKTKVTFQDSKVNVQPFTLKYKDIPITIGGSHSFDNQMNYDLKLDLPAKYLGKEAQSLVSKLSGADQENIRIPLDVKVGGTITKPTVVPGMKDAVTDLTKKVVENEKKKATDKVKNEVSKKIDQFLGGKSNNSSDSTQTEEKTTQEKAKDAGKKLLKGLFGK</sequence>
<keyword evidence="4" id="KW-1185">Reference proteome</keyword>
<dbReference type="PANTHER" id="PTHR30441:SF8">
    <property type="entry name" value="DUF748 DOMAIN-CONTAINING PROTEIN"/>
    <property type="match status" value="1"/>
</dbReference>
<accession>A0A1B1Y975</accession>
<dbReference type="STRING" id="1790137.AXE80_13940"/>
<dbReference type="GO" id="GO:0090313">
    <property type="term" value="P:regulation of protein targeting to membrane"/>
    <property type="evidence" value="ECO:0007669"/>
    <property type="project" value="TreeGrafter"/>
</dbReference>
<feature type="compositionally biased region" description="Basic and acidic residues" evidence="1">
    <location>
        <begin position="842"/>
        <end position="856"/>
    </location>
</feature>
<dbReference type="InterPro" id="IPR052894">
    <property type="entry name" value="AsmA-related"/>
</dbReference>
<gene>
    <name evidence="3" type="ORF">AXE80_13940</name>
</gene>
<dbReference type="EMBL" id="CP014224">
    <property type="protein sequence ID" value="ANW97327.1"/>
    <property type="molecule type" value="Genomic_DNA"/>
</dbReference>